<proteinExistence type="predicted"/>
<comment type="caution">
    <text evidence="2">The sequence shown here is derived from an EMBL/GenBank/DDBJ whole genome shotgun (WGS) entry which is preliminary data.</text>
</comment>
<name>A0A3S0X4K3_9GAMM</name>
<dbReference type="EMBL" id="RZGR01000010">
    <property type="protein sequence ID" value="RUQ88807.1"/>
    <property type="molecule type" value="Genomic_DNA"/>
</dbReference>
<reference evidence="2 3" key="1">
    <citation type="submission" date="2018-12" db="EMBL/GenBank/DDBJ databases">
        <title>Legionella sp,whole genome shotgun sequence.</title>
        <authorList>
            <person name="Wu H."/>
        </authorList>
    </citation>
    <scope>NUCLEOTIDE SEQUENCE [LARGE SCALE GENOMIC DNA]</scope>
    <source>
        <strain evidence="3">km714</strain>
    </source>
</reference>
<accession>A0A3S0X4K3</accession>
<feature type="compositionally biased region" description="Polar residues" evidence="1">
    <location>
        <begin position="289"/>
        <end position="307"/>
    </location>
</feature>
<keyword evidence="3" id="KW-1185">Reference proteome</keyword>
<dbReference type="RefSeq" id="WP_127032316.1">
    <property type="nucleotide sequence ID" value="NZ_RZGR01000010.1"/>
</dbReference>
<evidence type="ECO:0000313" key="2">
    <source>
        <dbReference type="EMBL" id="RUQ88807.1"/>
    </source>
</evidence>
<dbReference type="AlphaFoldDB" id="A0A3S0X4K3"/>
<protein>
    <submittedName>
        <fullName evidence="2">Uncharacterized protein</fullName>
    </submittedName>
</protein>
<organism evidence="2 3">
    <name type="scientific">Legionella septentrionalis</name>
    <dbReference type="NCBI Taxonomy" id="2498109"/>
    <lineage>
        <taxon>Bacteria</taxon>
        <taxon>Pseudomonadati</taxon>
        <taxon>Pseudomonadota</taxon>
        <taxon>Gammaproteobacteria</taxon>
        <taxon>Legionellales</taxon>
        <taxon>Legionellaceae</taxon>
        <taxon>Legionella</taxon>
    </lineage>
</organism>
<feature type="region of interest" description="Disordered" evidence="1">
    <location>
        <begin position="275"/>
        <end position="328"/>
    </location>
</feature>
<dbReference type="Proteomes" id="UP000288012">
    <property type="component" value="Unassembled WGS sequence"/>
</dbReference>
<evidence type="ECO:0000256" key="1">
    <source>
        <dbReference type="SAM" id="MobiDB-lite"/>
    </source>
</evidence>
<evidence type="ECO:0000313" key="3">
    <source>
        <dbReference type="Proteomes" id="UP000288012"/>
    </source>
</evidence>
<sequence length="328" mass="37283">MSIFLHLMKQLLIDEIAEAIAASKAKDQSFLNGFFSAVGLGGRDLKLSAAKRKKLEELHNQITNFVAGKDDEESYKKLSTLVTDCKTELISLCSKHTHPTGETEKSLSDLLDLMLLIHKKLETEELLNIAYDKESPLSMFLLSGAAYYTQNVVRLKKTSFWERILNNPAISNNLEIRQEKEEILKNEINSCKEHLKTLDKESENYNVITNKIVQQAITNLKHGNQDKCAQKRKHIGFFGECMDNALEHIELIKKQENERRREKLPLQSKIIDKNAQQSGSGVVEKTVEQNETIPPLQQQGEVVQGLTNSSIIEENNEEEVKSQHQART</sequence>
<gene>
    <name evidence="2" type="ORF">EKM59_04530</name>
</gene>